<name>A0AAD3DAQ4_9STRA</name>
<evidence type="ECO:0000313" key="3">
    <source>
        <dbReference type="Proteomes" id="UP001054902"/>
    </source>
</evidence>
<proteinExistence type="predicted"/>
<dbReference type="PROSITE" id="PS51203">
    <property type="entry name" value="CS"/>
    <property type="match status" value="1"/>
</dbReference>
<evidence type="ECO:0000259" key="1">
    <source>
        <dbReference type="PROSITE" id="PS51203"/>
    </source>
</evidence>
<feature type="domain" description="CS" evidence="1">
    <location>
        <begin position="265"/>
        <end position="360"/>
    </location>
</feature>
<comment type="caution">
    <text evidence="2">The sequence shown here is derived from an EMBL/GenBank/DDBJ whole genome shotgun (WGS) entry which is preliminary data.</text>
</comment>
<dbReference type="InterPro" id="IPR008978">
    <property type="entry name" value="HSP20-like_chaperone"/>
</dbReference>
<dbReference type="CDD" id="cd06467">
    <property type="entry name" value="p23_NUDC_like"/>
    <property type="match status" value="1"/>
</dbReference>
<dbReference type="InterPro" id="IPR037898">
    <property type="entry name" value="NudC_fam"/>
</dbReference>
<evidence type="ECO:0000313" key="2">
    <source>
        <dbReference type="EMBL" id="GFH60969.1"/>
    </source>
</evidence>
<organism evidence="2 3">
    <name type="scientific">Chaetoceros tenuissimus</name>
    <dbReference type="NCBI Taxonomy" id="426638"/>
    <lineage>
        <taxon>Eukaryota</taxon>
        <taxon>Sar</taxon>
        <taxon>Stramenopiles</taxon>
        <taxon>Ochrophyta</taxon>
        <taxon>Bacillariophyta</taxon>
        <taxon>Coscinodiscophyceae</taxon>
        <taxon>Chaetocerotophycidae</taxon>
        <taxon>Chaetocerotales</taxon>
        <taxon>Chaetocerotaceae</taxon>
        <taxon>Chaetoceros</taxon>
    </lineage>
</organism>
<dbReference type="AlphaFoldDB" id="A0AAD3DAQ4"/>
<dbReference type="EMBL" id="BLLK01000069">
    <property type="protein sequence ID" value="GFH60969.1"/>
    <property type="molecule type" value="Genomic_DNA"/>
</dbReference>
<dbReference type="InterPro" id="IPR007052">
    <property type="entry name" value="CS_dom"/>
</dbReference>
<dbReference type="SUPFAM" id="SSF49764">
    <property type="entry name" value="HSP20-like chaperones"/>
    <property type="match status" value="1"/>
</dbReference>
<dbReference type="GO" id="GO:0005737">
    <property type="term" value="C:cytoplasm"/>
    <property type="evidence" value="ECO:0007669"/>
    <property type="project" value="TreeGrafter"/>
</dbReference>
<protein>
    <recommendedName>
        <fullName evidence="1">CS domain-containing protein</fullName>
    </recommendedName>
</protein>
<dbReference type="Proteomes" id="UP001054902">
    <property type="component" value="Unassembled WGS sequence"/>
</dbReference>
<keyword evidence="3" id="KW-1185">Reference proteome</keyword>
<dbReference type="GO" id="GO:0006457">
    <property type="term" value="P:protein folding"/>
    <property type="evidence" value="ECO:0007669"/>
    <property type="project" value="TreeGrafter"/>
</dbReference>
<dbReference type="GO" id="GO:0051082">
    <property type="term" value="F:unfolded protein binding"/>
    <property type="evidence" value="ECO:0007669"/>
    <property type="project" value="TreeGrafter"/>
</dbReference>
<reference evidence="2 3" key="1">
    <citation type="journal article" date="2021" name="Sci. Rep.">
        <title>The genome of the diatom Chaetoceros tenuissimus carries an ancient integrated fragment of an extant virus.</title>
        <authorList>
            <person name="Hongo Y."/>
            <person name="Kimura K."/>
            <person name="Takaki Y."/>
            <person name="Yoshida Y."/>
            <person name="Baba S."/>
            <person name="Kobayashi G."/>
            <person name="Nagasaki K."/>
            <person name="Hano T."/>
            <person name="Tomaru Y."/>
        </authorList>
    </citation>
    <scope>NUCLEOTIDE SEQUENCE [LARGE SCALE GENOMIC DNA]</scope>
    <source>
        <strain evidence="2 3">NIES-3715</strain>
    </source>
</reference>
<sequence length="361" mass="40495">MTEPTNEETEMTAEERLNYLRERGILVETAEDRRRQQIKDIMNETDVDPVDGTVYEDLKFVHVPHDETLPIKELSMKVPQTPSRLSAQSGDLLLDELKPFFSALAKANKVDMNLFRDQATKTFGSGDESPPTVSEETLQKVAEQGQVETFPLVHATESNAFTTVNIYLDEVGLLKRLPLNKRAADLAGKAGFNPPPQFYGDVFLGRVKNKPVLHNVDFRKDDVTSNTDWLQSATMQNLEYQTQMNQITGRNELQPDVDGTNGMAKGEEGYSWTQTEEEIEIVVNLPKVTNSKEAKATGLKVKFLSKKLEVIFGGENLLSLEYFSNVDPDGCTWTLDSNKDNVSLVITCEKAEEATWPRIAS</sequence>
<dbReference type="Gene3D" id="2.60.40.790">
    <property type="match status" value="1"/>
</dbReference>
<dbReference type="PANTHER" id="PTHR12356">
    <property type="entry name" value="NUCLEAR MOVEMENT PROTEIN NUDC"/>
    <property type="match status" value="1"/>
</dbReference>
<dbReference type="Pfam" id="PF04969">
    <property type="entry name" value="CS"/>
    <property type="match status" value="1"/>
</dbReference>
<gene>
    <name evidence="2" type="ORF">CTEN210_17445</name>
</gene>
<accession>A0AAD3DAQ4</accession>